<evidence type="ECO:0000313" key="3">
    <source>
        <dbReference type="Proteomes" id="UP001230156"/>
    </source>
</evidence>
<evidence type="ECO:0000313" key="2">
    <source>
        <dbReference type="EMBL" id="MDQ7246865.1"/>
    </source>
</evidence>
<name>A0ABU0YGM7_9PROT</name>
<dbReference type="Proteomes" id="UP001230156">
    <property type="component" value="Unassembled WGS sequence"/>
</dbReference>
<feature type="chain" id="PRO_5045645720" description="Carboxypeptidase regulatory-like domain-containing protein" evidence="1">
    <location>
        <begin position="28"/>
        <end position="140"/>
    </location>
</feature>
<proteinExistence type="predicted"/>
<dbReference type="RefSeq" id="WP_379954281.1">
    <property type="nucleotide sequence ID" value="NZ_JAUYVI010000002.1"/>
</dbReference>
<evidence type="ECO:0008006" key="4">
    <source>
        <dbReference type="Google" id="ProtNLM"/>
    </source>
</evidence>
<gene>
    <name evidence="2" type="ORF">Q8A70_04280</name>
</gene>
<dbReference type="EMBL" id="JAUYVI010000002">
    <property type="protein sequence ID" value="MDQ7246865.1"/>
    <property type="molecule type" value="Genomic_DNA"/>
</dbReference>
<sequence length="140" mass="14465">MSSSLRRLSPPSLILLGLLSAPLPAAAQGAGDPILDAGGIKYACAGVGKASRADPRWASFPVKLQFAAANGDFLGDPDVTVTDSSGKQVFKAQCNGPWVLIELPAGSYQVHATGQKGQYAKDFPISVKAGAQTSKTIRLP</sequence>
<feature type="signal peptide" evidence="1">
    <location>
        <begin position="1"/>
        <end position="27"/>
    </location>
</feature>
<keyword evidence="3" id="KW-1185">Reference proteome</keyword>
<reference evidence="3" key="1">
    <citation type="submission" date="2023-08" db="EMBL/GenBank/DDBJ databases">
        <title>Rhodospirillaceae gen. nov., a novel taxon isolated from the Yangtze River Yuezi River estuary sludge.</title>
        <authorList>
            <person name="Ruan L."/>
        </authorList>
    </citation>
    <scope>NUCLEOTIDE SEQUENCE [LARGE SCALE GENOMIC DNA]</scope>
    <source>
        <strain evidence="3">R-7</strain>
    </source>
</reference>
<accession>A0ABU0YGM7</accession>
<evidence type="ECO:0000256" key="1">
    <source>
        <dbReference type="SAM" id="SignalP"/>
    </source>
</evidence>
<comment type="caution">
    <text evidence="2">The sequence shown here is derived from an EMBL/GenBank/DDBJ whole genome shotgun (WGS) entry which is preliminary data.</text>
</comment>
<organism evidence="2 3">
    <name type="scientific">Dongia sedimenti</name>
    <dbReference type="NCBI Taxonomy" id="3064282"/>
    <lineage>
        <taxon>Bacteria</taxon>
        <taxon>Pseudomonadati</taxon>
        <taxon>Pseudomonadota</taxon>
        <taxon>Alphaproteobacteria</taxon>
        <taxon>Rhodospirillales</taxon>
        <taxon>Dongiaceae</taxon>
        <taxon>Dongia</taxon>
    </lineage>
</organism>
<keyword evidence="1" id="KW-0732">Signal</keyword>
<protein>
    <recommendedName>
        <fullName evidence="4">Carboxypeptidase regulatory-like domain-containing protein</fullName>
    </recommendedName>
</protein>